<feature type="transmembrane region" description="Helical" evidence="1">
    <location>
        <begin position="114"/>
        <end position="134"/>
    </location>
</feature>
<evidence type="ECO:0000313" key="3">
    <source>
        <dbReference type="Proteomes" id="UP000244722"/>
    </source>
</evidence>
<reference evidence="2 3" key="1">
    <citation type="submission" date="2017-04" db="EMBL/GenBank/DDBJ databases">
        <title>Draft genome sequence of Tuber borchii Vittad., a whitish edible truffle.</title>
        <authorList>
            <consortium name="DOE Joint Genome Institute"/>
            <person name="Murat C."/>
            <person name="Kuo A."/>
            <person name="Barry K.W."/>
            <person name="Clum A."/>
            <person name="Dockter R.B."/>
            <person name="Fauchery L."/>
            <person name="Iotti M."/>
            <person name="Kohler A."/>
            <person name="Labutti K."/>
            <person name="Lindquist E.A."/>
            <person name="Lipzen A."/>
            <person name="Ohm R.A."/>
            <person name="Wang M."/>
            <person name="Grigoriev I.V."/>
            <person name="Zambonelli A."/>
            <person name="Martin F.M."/>
        </authorList>
    </citation>
    <scope>NUCLEOTIDE SEQUENCE [LARGE SCALE GENOMIC DNA]</scope>
    <source>
        <strain evidence="2 3">Tbo3840</strain>
    </source>
</reference>
<gene>
    <name evidence="2" type="ORF">B9Z19DRAFT_966898</name>
</gene>
<feature type="transmembrane region" description="Helical" evidence="1">
    <location>
        <begin position="45"/>
        <end position="70"/>
    </location>
</feature>
<keyword evidence="1" id="KW-0472">Membrane</keyword>
<keyword evidence="1" id="KW-0812">Transmembrane</keyword>
<sequence>MEVFTDVAVDSFRTGFPSFQRPTGTKTGSEPCIAVTSRQGQLLTALYSIIVTLLFIVCWKIVSLAVMLLWSVSRGIALVGFWNAREPLEATCFTLGYLKRACAGYHIPSPTIRLLLLAVVWLVGTYAAGIFVAAELISGKVAPANPNKVYVPRPPGMSSADIMRQQALVAPATLRSLGSAEAAGNQHTIRKYISFDRFPRDKESLQNFTYKYTVTAHDMGLQKWHDLKQEVSGQCKVDSSWFSKNVPEEDLDVYRPWGLANKTVDVVYDGERKTAPSATAIPFPYAEPNFLINNKAEHRYGIIVHSSHRASYRLGTDPWYQTETFTTRDNETDARINTPPGNRVMGGRPALSCTQNDVWSYNGTQFKNIYELTDEANIKFPEGWVTQLQMDFSGPRIIEVINSAGSSSLASATTFVGGVFDAETSKIEVDMKRLLTATWISSAYTFRNMLMVDAEQNIDNVALKGTGQPQDGVDLFVVSTPQVATLRLSVLFAIPGLLAFFTFVLGILTIWGRRDKERYKNIHFAEGAYLYARTQDPVKFRDIERLGKVIRKCKQTS</sequence>
<keyword evidence="3" id="KW-1185">Reference proteome</keyword>
<feature type="transmembrane region" description="Helical" evidence="1">
    <location>
        <begin position="488"/>
        <end position="511"/>
    </location>
</feature>
<keyword evidence="1" id="KW-1133">Transmembrane helix</keyword>
<accession>A0A2T7A4I6</accession>
<evidence type="ECO:0000256" key="1">
    <source>
        <dbReference type="SAM" id="Phobius"/>
    </source>
</evidence>
<evidence type="ECO:0000313" key="2">
    <source>
        <dbReference type="EMBL" id="PUU82634.1"/>
    </source>
</evidence>
<protein>
    <submittedName>
        <fullName evidence="2">Uncharacterized protein</fullName>
    </submittedName>
</protein>
<dbReference type="STRING" id="42251.A0A2T7A4I6"/>
<name>A0A2T7A4I6_TUBBO</name>
<proteinExistence type="predicted"/>
<organism evidence="2 3">
    <name type="scientific">Tuber borchii</name>
    <name type="common">White truffle</name>
    <dbReference type="NCBI Taxonomy" id="42251"/>
    <lineage>
        <taxon>Eukaryota</taxon>
        <taxon>Fungi</taxon>
        <taxon>Dikarya</taxon>
        <taxon>Ascomycota</taxon>
        <taxon>Pezizomycotina</taxon>
        <taxon>Pezizomycetes</taxon>
        <taxon>Pezizales</taxon>
        <taxon>Tuberaceae</taxon>
        <taxon>Tuber</taxon>
    </lineage>
</organism>
<dbReference type="Proteomes" id="UP000244722">
    <property type="component" value="Unassembled WGS sequence"/>
</dbReference>
<dbReference type="OrthoDB" id="5337208at2759"/>
<dbReference type="EMBL" id="NESQ01000024">
    <property type="protein sequence ID" value="PUU82634.1"/>
    <property type="molecule type" value="Genomic_DNA"/>
</dbReference>
<dbReference type="AlphaFoldDB" id="A0A2T7A4I6"/>
<comment type="caution">
    <text evidence="2">The sequence shown here is derived from an EMBL/GenBank/DDBJ whole genome shotgun (WGS) entry which is preliminary data.</text>
</comment>